<organism evidence="1">
    <name type="scientific">Rhizophora mucronata</name>
    <name type="common">Asiatic mangrove</name>
    <dbReference type="NCBI Taxonomy" id="61149"/>
    <lineage>
        <taxon>Eukaryota</taxon>
        <taxon>Viridiplantae</taxon>
        <taxon>Streptophyta</taxon>
        <taxon>Embryophyta</taxon>
        <taxon>Tracheophyta</taxon>
        <taxon>Spermatophyta</taxon>
        <taxon>Magnoliopsida</taxon>
        <taxon>eudicotyledons</taxon>
        <taxon>Gunneridae</taxon>
        <taxon>Pentapetalae</taxon>
        <taxon>rosids</taxon>
        <taxon>fabids</taxon>
        <taxon>Malpighiales</taxon>
        <taxon>Rhizophoraceae</taxon>
        <taxon>Rhizophora</taxon>
    </lineage>
</organism>
<reference evidence="1" key="1">
    <citation type="submission" date="2018-02" db="EMBL/GenBank/DDBJ databases">
        <title>Rhizophora mucronata_Transcriptome.</title>
        <authorList>
            <person name="Meera S.P."/>
            <person name="Sreeshan A."/>
            <person name="Augustine A."/>
        </authorList>
    </citation>
    <scope>NUCLEOTIDE SEQUENCE</scope>
    <source>
        <tissue evidence="1">Leaf</tissue>
    </source>
</reference>
<evidence type="ECO:0000313" key="1">
    <source>
        <dbReference type="EMBL" id="MBX69564.1"/>
    </source>
</evidence>
<accession>A0A2P2QRR5</accession>
<proteinExistence type="predicted"/>
<dbReference type="EMBL" id="GGEC01089080">
    <property type="protein sequence ID" value="MBX69564.1"/>
    <property type="molecule type" value="Transcribed_RNA"/>
</dbReference>
<name>A0A2P2QRR5_RHIMU</name>
<dbReference type="AlphaFoldDB" id="A0A2P2QRR5"/>
<sequence>MMLLVIAYCTFQFCNLHCQCLFTVVCYLGS</sequence>
<protein>
    <submittedName>
        <fullName evidence="1">Uncharacterized protein</fullName>
    </submittedName>
</protein>